<evidence type="ECO:0000256" key="11">
    <source>
        <dbReference type="RuleBase" id="RU363032"/>
    </source>
</evidence>
<dbReference type="InterPro" id="IPR000515">
    <property type="entry name" value="MetI-like"/>
</dbReference>
<dbReference type="Pfam" id="PF00528">
    <property type="entry name" value="BPD_transp_1"/>
    <property type="match status" value="1"/>
</dbReference>
<dbReference type="GO" id="GO:0055085">
    <property type="term" value="P:transmembrane transport"/>
    <property type="evidence" value="ECO:0007669"/>
    <property type="project" value="InterPro"/>
</dbReference>
<evidence type="ECO:0000256" key="2">
    <source>
        <dbReference type="ARBA" id="ARBA00007069"/>
    </source>
</evidence>
<comment type="subcellular location">
    <subcellularLocation>
        <location evidence="1">Cell inner membrane</location>
        <topology evidence="1">Multi-pass membrane protein</topology>
    </subcellularLocation>
    <subcellularLocation>
        <location evidence="11">Cell membrane</location>
        <topology evidence="11">Multi-pass membrane protein</topology>
    </subcellularLocation>
</comment>
<evidence type="ECO:0000256" key="6">
    <source>
        <dbReference type="ARBA" id="ARBA00022692"/>
    </source>
</evidence>
<evidence type="ECO:0000259" key="12">
    <source>
        <dbReference type="PROSITE" id="PS50928"/>
    </source>
</evidence>
<name>A0A7W9ZH16_NOVIT</name>
<keyword evidence="7 11" id="KW-1133">Transmembrane helix</keyword>
<evidence type="ECO:0000313" key="14">
    <source>
        <dbReference type="Proteomes" id="UP000544872"/>
    </source>
</evidence>
<feature type="transmembrane region" description="Helical" evidence="11">
    <location>
        <begin position="21"/>
        <end position="39"/>
    </location>
</feature>
<dbReference type="RefSeq" id="WP_184264116.1">
    <property type="nucleotide sequence ID" value="NZ_JACIIX010000010.1"/>
</dbReference>
<feature type="domain" description="ABC transmembrane type-1" evidence="12">
    <location>
        <begin position="67"/>
        <end position="256"/>
    </location>
</feature>
<organism evidence="13 14">
    <name type="scientific">Novispirillum itersonii</name>
    <name type="common">Aquaspirillum itersonii</name>
    <dbReference type="NCBI Taxonomy" id="189"/>
    <lineage>
        <taxon>Bacteria</taxon>
        <taxon>Pseudomonadati</taxon>
        <taxon>Pseudomonadota</taxon>
        <taxon>Alphaproteobacteria</taxon>
        <taxon>Rhodospirillales</taxon>
        <taxon>Novispirillaceae</taxon>
        <taxon>Novispirillum</taxon>
    </lineage>
</organism>
<evidence type="ECO:0000256" key="8">
    <source>
        <dbReference type="ARBA" id="ARBA00023136"/>
    </source>
</evidence>
<evidence type="ECO:0000256" key="3">
    <source>
        <dbReference type="ARBA" id="ARBA00022448"/>
    </source>
</evidence>
<evidence type="ECO:0000256" key="1">
    <source>
        <dbReference type="ARBA" id="ARBA00004429"/>
    </source>
</evidence>
<feature type="transmembrane region" description="Helical" evidence="11">
    <location>
        <begin position="103"/>
        <end position="130"/>
    </location>
</feature>
<evidence type="ECO:0000256" key="7">
    <source>
        <dbReference type="ARBA" id="ARBA00022989"/>
    </source>
</evidence>
<evidence type="ECO:0000256" key="4">
    <source>
        <dbReference type="ARBA" id="ARBA00022475"/>
    </source>
</evidence>
<keyword evidence="5" id="KW-0997">Cell inner membrane</keyword>
<keyword evidence="3 11" id="KW-0813">Transport</keyword>
<keyword evidence="4" id="KW-1003">Cell membrane</keyword>
<reference evidence="13 14" key="1">
    <citation type="submission" date="2020-08" db="EMBL/GenBank/DDBJ databases">
        <title>Genomic Encyclopedia of Type Strains, Phase IV (KMG-IV): sequencing the most valuable type-strain genomes for metagenomic binning, comparative biology and taxonomic classification.</title>
        <authorList>
            <person name="Goeker M."/>
        </authorList>
    </citation>
    <scope>NUCLEOTIDE SEQUENCE [LARGE SCALE GENOMIC DNA]</scope>
    <source>
        <strain evidence="13 14">DSM 11590</strain>
    </source>
</reference>
<dbReference type="PANTHER" id="PTHR43848">
    <property type="entry name" value="PUTRESCINE TRANSPORT SYSTEM PERMEASE PROTEIN POTI"/>
    <property type="match status" value="1"/>
</dbReference>
<dbReference type="AlphaFoldDB" id="A0A7W9ZH16"/>
<evidence type="ECO:0000256" key="9">
    <source>
        <dbReference type="ARBA" id="ARBA00037216"/>
    </source>
</evidence>
<dbReference type="Proteomes" id="UP000544872">
    <property type="component" value="Unassembled WGS sequence"/>
</dbReference>
<evidence type="ECO:0000256" key="5">
    <source>
        <dbReference type="ARBA" id="ARBA00022519"/>
    </source>
</evidence>
<dbReference type="SUPFAM" id="SSF161098">
    <property type="entry name" value="MetI-like"/>
    <property type="match status" value="1"/>
</dbReference>
<accession>A0A7W9ZH16</accession>
<keyword evidence="8 11" id="KW-0472">Membrane</keyword>
<feature type="transmembrane region" description="Helical" evidence="11">
    <location>
        <begin position="71"/>
        <end position="91"/>
    </location>
</feature>
<feature type="transmembrane region" description="Helical" evidence="11">
    <location>
        <begin position="136"/>
        <end position="155"/>
    </location>
</feature>
<dbReference type="Gene3D" id="1.10.3720.10">
    <property type="entry name" value="MetI-like"/>
    <property type="match status" value="1"/>
</dbReference>
<feature type="transmembrane region" description="Helical" evidence="11">
    <location>
        <begin position="238"/>
        <end position="259"/>
    </location>
</feature>
<comment type="caution">
    <text evidence="13">The sequence shown here is derived from an EMBL/GenBank/DDBJ whole genome shotgun (WGS) entry which is preliminary data.</text>
</comment>
<evidence type="ECO:0000313" key="13">
    <source>
        <dbReference type="EMBL" id="MBB6211300.1"/>
    </source>
</evidence>
<sequence length="263" mass="28287">MARKTRKITDLPGFRGFTWLFFAYLYAPLVLLVVFSFNATRSGTVWSGFSLTWYAKIAADSQIQRAALNSLTVAICATAIATVVATAAALAMKRGVPFFGRKVTGGLIMTPLVVPEIVTAVATLLLFSAIGLSLGLGNIILAHVAFCIPFAYLPIRARLERMDESIELAARDLYATPWQTLRTVTLPLLAPGIVSGALLALITSIDDFIITMMVAEPGATTLPLYIYGMLRLGVSPEINAISTILLGVSVGVVTLSHLLTRRR</sequence>
<evidence type="ECO:0000256" key="10">
    <source>
        <dbReference type="ARBA" id="ARBA00039580"/>
    </source>
</evidence>
<dbReference type="EMBL" id="JACIIX010000010">
    <property type="protein sequence ID" value="MBB6211300.1"/>
    <property type="molecule type" value="Genomic_DNA"/>
</dbReference>
<gene>
    <name evidence="13" type="ORF">FHS48_002737</name>
</gene>
<dbReference type="PROSITE" id="PS50928">
    <property type="entry name" value="ABC_TM1"/>
    <property type="match status" value="1"/>
</dbReference>
<dbReference type="PANTHER" id="PTHR43848:SF5">
    <property type="entry name" value="SPERMIDINE_PUTRESCINE TRANSPORT SYSTEM PERMEASE PROTEIN POTC"/>
    <property type="match status" value="1"/>
</dbReference>
<proteinExistence type="inferred from homology"/>
<dbReference type="GO" id="GO:0005886">
    <property type="term" value="C:plasma membrane"/>
    <property type="evidence" value="ECO:0007669"/>
    <property type="project" value="UniProtKB-SubCell"/>
</dbReference>
<keyword evidence="6 11" id="KW-0812">Transmembrane</keyword>
<protein>
    <recommendedName>
        <fullName evidence="10">Spermidine/putrescine transport system permease protein PotC</fullName>
    </recommendedName>
</protein>
<comment type="function">
    <text evidence="9">Required for the activity of the bacterial periplasmic transport system of putrescine and spermidine.</text>
</comment>
<dbReference type="CDD" id="cd06261">
    <property type="entry name" value="TM_PBP2"/>
    <property type="match status" value="1"/>
</dbReference>
<keyword evidence="14" id="KW-1185">Reference proteome</keyword>
<comment type="similarity">
    <text evidence="2">Belongs to the binding-protein-dependent transport system permease family. CysTW subfamily.</text>
</comment>
<dbReference type="InterPro" id="IPR035906">
    <property type="entry name" value="MetI-like_sf"/>
</dbReference>
<dbReference type="InterPro" id="IPR051789">
    <property type="entry name" value="Bact_Polyamine_Transport"/>
</dbReference>
<feature type="transmembrane region" description="Helical" evidence="11">
    <location>
        <begin position="188"/>
        <end position="215"/>
    </location>
</feature>